<dbReference type="InterPro" id="IPR004014">
    <property type="entry name" value="ATPase_P-typ_cation-transptr_N"/>
</dbReference>
<evidence type="ECO:0000256" key="14">
    <source>
        <dbReference type="RuleBase" id="RU361146"/>
    </source>
</evidence>
<dbReference type="Pfam" id="PF00690">
    <property type="entry name" value="Cation_ATPase_N"/>
    <property type="match status" value="1"/>
</dbReference>
<dbReference type="InterPro" id="IPR006408">
    <property type="entry name" value="P-type_ATPase_IIB"/>
</dbReference>
<feature type="transmembrane region" description="Helical" evidence="14">
    <location>
        <begin position="299"/>
        <end position="321"/>
    </location>
</feature>
<evidence type="ECO:0000256" key="13">
    <source>
        <dbReference type="ARBA" id="ARBA00023136"/>
    </source>
</evidence>
<protein>
    <recommendedName>
        <fullName evidence="14">Calcium-transporting ATPase</fullName>
        <ecNumber evidence="14">7.2.2.10</ecNumber>
    </recommendedName>
</protein>
<dbReference type="Gene3D" id="3.40.50.1000">
    <property type="entry name" value="HAD superfamily/HAD-like"/>
    <property type="match status" value="1"/>
</dbReference>
<evidence type="ECO:0000256" key="8">
    <source>
        <dbReference type="ARBA" id="ARBA00022840"/>
    </source>
</evidence>
<keyword evidence="10" id="KW-1278">Translocase</keyword>
<proteinExistence type="inferred from homology"/>
<reference evidence="17 18" key="1">
    <citation type="submission" date="2021-02" db="EMBL/GenBank/DDBJ databases">
        <title>Variation within the Batrachochytrium salamandrivorans European outbreak.</title>
        <authorList>
            <person name="Kelly M."/>
            <person name="Pasmans F."/>
            <person name="Shea T.P."/>
            <person name="Munoz J.F."/>
            <person name="Carranza S."/>
            <person name="Cuomo C.A."/>
            <person name="Martel A."/>
        </authorList>
    </citation>
    <scope>NUCLEOTIDE SEQUENCE [LARGE SCALE GENOMIC DNA]</scope>
    <source>
        <strain evidence="17 18">AMFP18/2</strain>
    </source>
</reference>
<dbReference type="InterPro" id="IPR036412">
    <property type="entry name" value="HAD-like_sf"/>
</dbReference>
<evidence type="ECO:0000256" key="12">
    <source>
        <dbReference type="ARBA" id="ARBA00023065"/>
    </source>
</evidence>
<dbReference type="InterPro" id="IPR023299">
    <property type="entry name" value="ATPase_P-typ_cyto_dom_N"/>
</dbReference>
<dbReference type="PANTHER" id="PTHR24093:SF369">
    <property type="entry name" value="CALCIUM-TRANSPORTING ATPASE"/>
    <property type="match status" value="1"/>
</dbReference>
<dbReference type="NCBIfam" id="TIGR01494">
    <property type="entry name" value="ATPase_P-type"/>
    <property type="match status" value="2"/>
</dbReference>
<feature type="transmembrane region" description="Helical" evidence="14">
    <location>
        <begin position="336"/>
        <end position="364"/>
    </location>
</feature>
<evidence type="ECO:0000256" key="11">
    <source>
        <dbReference type="ARBA" id="ARBA00022989"/>
    </source>
</evidence>
<dbReference type="SUPFAM" id="SSF81665">
    <property type="entry name" value="Calcium ATPase, transmembrane domain M"/>
    <property type="match status" value="1"/>
</dbReference>
<dbReference type="NCBIfam" id="TIGR01517">
    <property type="entry name" value="ATPase-IIB_Ca"/>
    <property type="match status" value="1"/>
</dbReference>
<keyword evidence="5" id="KW-0479">Metal-binding</keyword>
<keyword evidence="13 14" id="KW-0472">Membrane</keyword>
<dbReference type="Gene3D" id="1.20.1110.10">
    <property type="entry name" value="Calcium-transporting ATPase, transmembrane domain"/>
    <property type="match status" value="1"/>
</dbReference>
<dbReference type="SFLD" id="SFLDG00002">
    <property type="entry name" value="C1.7:_P-type_atpase_like"/>
    <property type="match status" value="1"/>
</dbReference>
<dbReference type="InterPro" id="IPR008250">
    <property type="entry name" value="ATPase_P-typ_transduc_dom_A_sf"/>
</dbReference>
<keyword evidence="4 14" id="KW-0812">Transmembrane</keyword>
<feature type="transmembrane region" description="Helical" evidence="14">
    <location>
        <begin position="140"/>
        <end position="160"/>
    </location>
</feature>
<dbReference type="SUPFAM" id="SSF81660">
    <property type="entry name" value="Metal cation-transporting ATPase, ATP-binding domain N"/>
    <property type="match status" value="1"/>
</dbReference>
<feature type="domain" description="Cation-transporting P-type ATPase N-terminal" evidence="16">
    <location>
        <begin position="51"/>
        <end position="125"/>
    </location>
</feature>
<comment type="caution">
    <text evidence="17">The sequence shown here is derived from an EMBL/GenBank/DDBJ whole genome shotgun (WGS) entry which is preliminary data.</text>
</comment>
<dbReference type="InterPro" id="IPR044492">
    <property type="entry name" value="P_typ_ATPase_HD_dom"/>
</dbReference>
<evidence type="ECO:0000256" key="15">
    <source>
        <dbReference type="SAM" id="MobiDB-lite"/>
    </source>
</evidence>
<feature type="transmembrane region" description="Helical" evidence="14">
    <location>
        <begin position="110"/>
        <end position="128"/>
    </location>
</feature>
<dbReference type="InterPro" id="IPR023214">
    <property type="entry name" value="HAD_sf"/>
</dbReference>
<dbReference type="Pfam" id="PF00689">
    <property type="entry name" value="Cation_ATPase_C"/>
    <property type="match status" value="1"/>
</dbReference>
<evidence type="ECO:0000256" key="5">
    <source>
        <dbReference type="ARBA" id="ARBA00022723"/>
    </source>
</evidence>
<evidence type="ECO:0000256" key="1">
    <source>
        <dbReference type="ARBA" id="ARBA00004127"/>
    </source>
</evidence>
<keyword evidence="7 14" id="KW-0106">Calcium</keyword>
<dbReference type="InterPro" id="IPR001757">
    <property type="entry name" value="P_typ_ATPase"/>
</dbReference>
<feature type="transmembrane region" description="Helical" evidence="14">
    <location>
        <begin position="960"/>
        <end position="983"/>
    </location>
</feature>
<dbReference type="PROSITE" id="PS00154">
    <property type="entry name" value="ATPASE_E1_E2"/>
    <property type="match status" value="1"/>
</dbReference>
<keyword evidence="2 14" id="KW-0813">Transport</keyword>
<evidence type="ECO:0000256" key="7">
    <source>
        <dbReference type="ARBA" id="ARBA00022837"/>
    </source>
</evidence>
<comment type="function">
    <text evidence="14">Catalyzes the hydrolysis of ATP coupled with the transport of calcium.</text>
</comment>
<keyword evidence="6 14" id="KW-0547">Nucleotide-binding</keyword>
<comment type="similarity">
    <text evidence="14">Belongs to the cation transport ATPase (P-type) (TC 3.A.3) family.</text>
</comment>
<dbReference type="Pfam" id="PF00122">
    <property type="entry name" value="E1-E2_ATPase"/>
    <property type="match status" value="1"/>
</dbReference>
<dbReference type="Proteomes" id="UP001648503">
    <property type="component" value="Unassembled WGS sequence"/>
</dbReference>
<comment type="caution">
    <text evidence="14">Lacks conserved residue(s) required for the propagation of feature annotation.</text>
</comment>
<dbReference type="SUPFAM" id="SSF56784">
    <property type="entry name" value="HAD-like"/>
    <property type="match status" value="1"/>
</dbReference>
<feature type="region of interest" description="Disordered" evidence="15">
    <location>
        <begin position="1146"/>
        <end position="1165"/>
    </location>
</feature>
<keyword evidence="18" id="KW-1185">Reference proteome</keyword>
<accession>A0ABQ8F8J8</accession>
<dbReference type="SFLD" id="SFLDF00027">
    <property type="entry name" value="p-type_atpase"/>
    <property type="match status" value="1"/>
</dbReference>
<comment type="subcellular location">
    <subcellularLocation>
        <location evidence="1">Endomembrane system</location>
        <topology evidence="1">Multi-pass membrane protein</topology>
    </subcellularLocation>
    <subcellularLocation>
        <location evidence="14">Membrane</location>
        <topology evidence="14">Multi-pass membrane protein</topology>
    </subcellularLocation>
</comment>
<dbReference type="Pfam" id="PF13246">
    <property type="entry name" value="Cation_ATPase"/>
    <property type="match status" value="1"/>
</dbReference>
<dbReference type="SFLD" id="SFLDS00003">
    <property type="entry name" value="Haloacid_Dehalogenase"/>
    <property type="match status" value="1"/>
</dbReference>
<feature type="transmembrane region" description="Helical" evidence="14">
    <location>
        <begin position="799"/>
        <end position="821"/>
    </location>
</feature>
<comment type="catalytic activity">
    <reaction evidence="14">
        <text>Ca(2+)(in) + ATP + H2O = Ca(2+)(out) + ADP + phosphate + H(+)</text>
        <dbReference type="Rhea" id="RHEA:18105"/>
        <dbReference type="ChEBI" id="CHEBI:15377"/>
        <dbReference type="ChEBI" id="CHEBI:15378"/>
        <dbReference type="ChEBI" id="CHEBI:29108"/>
        <dbReference type="ChEBI" id="CHEBI:30616"/>
        <dbReference type="ChEBI" id="CHEBI:43474"/>
        <dbReference type="ChEBI" id="CHEBI:456216"/>
        <dbReference type="EC" id="7.2.2.10"/>
    </reaction>
</comment>
<keyword evidence="12 14" id="KW-0406">Ion transport</keyword>
<dbReference type="PANTHER" id="PTHR24093">
    <property type="entry name" value="CATION TRANSPORTING ATPASE"/>
    <property type="match status" value="1"/>
</dbReference>
<dbReference type="Gene3D" id="3.40.1110.10">
    <property type="entry name" value="Calcium-transporting ATPase, cytoplasmic domain N"/>
    <property type="match status" value="1"/>
</dbReference>
<dbReference type="SUPFAM" id="SSF81653">
    <property type="entry name" value="Calcium ATPase, transduction domain A"/>
    <property type="match status" value="1"/>
</dbReference>
<evidence type="ECO:0000259" key="16">
    <source>
        <dbReference type="SMART" id="SM00831"/>
    </source>
</evidence>
<sequence length="1415" mass="151261">MSSNKHNDNPTATRGSKDLSNPSMALSLSFSLGPERILDLLDPKNPALYLELGRSTGLAKALASDLKNGIAKEPEAHKDRLSYYGTNALPEPASKNIFQFMWDALHDKTLLVLCVAATVEMAIGVYKFRFAPEGKRDNLGLVDGAAIVAAVLIVVLVGSISDYRKQNQFRQLSDFSKSLSETKVVRGGETFFIPTTEILVGDVVIIQTGDIIVADGVLAEGFNVQTDESTLTGEPNSVPKDLSRDPFLLSGTKVVNGLGRMLVVATGINSLNGRSLLALEVEPEATPLQEKLGRIADMIAKFGVIAAFSMVVILLIAYFIASPISGKESFQISQDVVALFILAITIVVVAVPEGLPLAVTISLAHATLCMLKDNNLVRHLAACETMGNATTICSDKTGTLTMNKMTVVEGVLIDAAFKHEDIPESLQKTLQTNLSADKSAKLVSFVCMTLNVNSTASESLNKEGVLSFTGSKTEVALLEYTRLLGVEYKTSRETVRMMAIEPFSSERKRMSCVVRAPLDMELELFLGLDSDEQSHPGATTRDWVCVKGASEIILGLCDRYVDSKGRVQPLSDQTREMFSGLISTYASNALRTIGAAVRPIDDMLDKGEKSDSSSQDEEQQCIPDDSRLIFVGLFGIQDPLRPEVPAAVASCQAAGIVVRMVTGDNIQTARAIARACGILTADGVSMEGPEFRTLGQAEMDKILPNLQVLARSSPLDKQILVNNLRRLGETVAVTGDGTNDAPALASADVGFSMGIAGTDVAKEASDIILMDDNFASLVKAVIWGRCVYDAIRKFLQFQLTVNVSAVSLALITSFVTTISGLKTMVSVLSAVQLLWINLIMDTFAALALATDPPSPDLLDRKPSSRSESIISGDMFMMIVGQAIYQIIVCLTLFFCGPRWWGTNGSTASEIEAIKESGVDITTATIIFNTYVFCQVFNEVNCRSITRKNKNVFKGFFANNMFLGILTLTVFLQAMIIQFAGVVFKTDTTGLSKTGWAISLVVGSGSLIVGFLVRCLPHVDAPAWLFADKVKPASKALLAACGNGASMIEGPVTVTVTKPSFDGDRPPAVSAAVSSHPVTDDPATLVSQLAYNKKGPSHVDDGATQVGLSTLTGENPYVSTKRHNSRELWDSAITKTRTQIRVVGHFKAPSGSRSQHPSAAGGTDVSSTFASLHLPIVPAAATGHAHGEESMQQQNAVSTSSSSLLSPLRGANDVMHEDGERVSEPLKVVPKMAGDASTALPEDASVPPPSQWSIVRDVLRTVSVVNAFRTGRSKRIDFTTLQVVDVNSVRRARAMHARQMIASRTLLPPGTSDGSIRHGRSMPKSSMDAGSSNGGGSAYGKCSSIGSEWLRGGVINGEADLDQRWLDGTVEHESMGARHGNRALAARLADFPAGSVPGSINPHCGNTTRDCLVEVD</sequence>
<feature type="compositionally biased region" description="Low complexity" evidence="15">
    <location>
        <begin position="1197"/>
        <end position="1207"/>
    </location>
</feature>
<dbReference type="InterPro" id="IPR059000">
    <property type="entry name" value="ATPase_P-type_domA"/>
</dbReference>
<gene>
    <name evidence="17" type="ORF">BASA50_006967</name>
</gene>
<feature type="compositionally biased region" description="Polar residues" evidence="15">
    <location>
        <begin position="9"/>
        <end position="20"/>
    </location>
</feature>
<feature type="transmembrane region" description="Helical" evidence="14">
    <location>
        <begin position="870"/>
        <end position="894"/>
    </location>
</feature>
<feature type="region of interest" description="Disordered" evidence="15">
    <location>
        <begin position="1182"/>
        <end position="1219"/>
    </location>
</feature>
<organism evidence="17 18">
    <name type="scientific">Batrachochytrium salamandrivorans</name>
    <dbReference type="NCBI Taxonomy" id="1357716"/>
    <lineage>
        <taxon>Eukaryota</taxon>
        <taxon>Fungi</taxon>
        <taxon>Fungi incertae sedis</taxon>
        <taxon>Chytridiomycota</taxon>
        <taxon>Chytridiomycota incertae sedis</taxon>
        <taxon>Chytridiomycetes</taxon>
        <taxon>Rhizophydiales</taxon>
        <taxon>Rhizophydiales incertae sedis</taxon>
        <taxon>Batrachochytrium</taxon>
    </lineage>
</organism>
<evidence type="ECO:0000256" key="9">
    <source>
        <dbReference type="ARBA" id="ARBA00022842"/>
    </source>
</evidence>
<dbReference type="PRINTS" id="PR00119">
    <property type="entry name" value="CATATPASE"/>
</dbReference>
<dbReference type="InterPro" id="IPR018303">
    <property type="entry name" value="ATPase_P-typ_P_site"/>
</dbReference>
<keyword evidence="3 14" id="KW-0109">Calcium transport</keyword>
<dbReference type="EC" id="7.2.2.10" evidence="14"/>
<evidence type="ECO:0000256" key="6">
    <source>
        <dbReference type="ARBA" id="ARBA00022741"/>
    </source>
</evidence>
<evidence type="ECO:0000313" key="17">
    <source>
        <dbReference type="EMBL" id="KAH6594061.1"/>
    </source>
</evidence>
<evidence type="ECO:0000256" key="4">
    <source>
        <dbReference type="ARBA" id="ARBA00022692"/>
    </source>
</evidence>
<keyword evidence="11 14" id="KW-1133">Transmembrane helix</keyword>
<evidence type="ECO:0000256" key="3">
    <source>
        <dbReference type="ARBA" id="ARBA00022568"/>
    </source>
</evidence>
<dbReference type="EMBL" id="JAFCIX010000340">
    <property type="protein sequence ID" value="KAH6594061.1"/>
    <property type="molecule type" value="Genomic_DNA"/>
</dbReference>
<evidence type="ECO:0000313" key="18">
    <source>
        <dbReference type="Proteomes" id="UP001648503"/>
    </source>
</evidence>
<dbReference type="InterPro" id="IPR006068">
    <property type="entry name" value="ATPase_P-typ_cation-transptr_C"/>
</dbReference>
<keyword evidence="9" id="KW-0460">Magnesium</keyword>
<evidence type="ECO:0000256" key="10">
    <source>
        <dbReference type="ARBA" id="ARBA00022967"/>
    </source>
</evidence>
<keyword evidence="8 14" id="KW-0067">ATP-binding</keyword>
<dbReference type="Gene3D" id="2.70.150.10">
    <property type="entry name" value="Calcium-transporting ATPase, cytoplasmic transduction domain A"/>
    <property type="match status" value="1"/>
</dbReference>
<feature type="region of interest" description="Disordered" evidence="15">
    <location>
        <begin position="1"/>
        <end position="20"/>
    </location>
</feature>
<dbReference type="SMART" id="SM00831">
    <property type="entry name" value="Cation_ATPase_N"/>
    <property type="match status" value="1"/>
</dbReference>
<feature type="region of interest" description="Disordered" evidence="15">
    <location>
        <begin position="1304"/>
        <end position="1336"/>
    </location>
</feature>
<name>A0ABQ8F8J8_9FUNG</name>
<dbReference type="InterPro" id="IPR023298">
    <property type="entry name" value="ATPase_P-typ_TM_dom_sf"/>
</dbReference>
<evidence type="ECO:0000256" key="2">
    <source>
        <dbReference type="ARBA" id="ARBA00022448"/>
    </source>
</evidence>